<evidence type="ECO:0000313" key="3">
    <source>
        <dbReference type="Proteomes" id="UP000002059"/>
    </source>
</evidence>
<dbReference type="AlphaFoldDB" id="A0A0A2V1T1"/>
<feature type="region of interest" description="Disordered" evidence="1">
    <location>
        <begin position="66"/>
        <end position="101"/>
    </location>
</feature>
<dbReference type="KEGG" id="pbl:PAAG_11572"/>
<name>A0A0A2V1T1_PARBA</name>
<proteinExistence type="predicted"/>
<gene>
    <name evidence="2" type="ORF">PAAG_11572</name>
</gene>
<dbReference type="EMBL" id="KN293997">
    <property type="protein sequence ID" value="KGQ01721.1"/>
    <property type="molecule type" value="Genomic_DNA"/>
</dbReference>
<evidence type="ECO:0000313" key="2">
    <source>
        <dbReference type="EMBL" id="KGQ01721.1"/>
    </source>
</evidence>
<dbReference type="RefSeq" id="XP_015703222.1">
    <property type="nucleotide sequence ID" value="XM_015847198.1"/>
</dbReference>
<dbReference type="Proteomes" id="UP000002059">
    <property type="component" value="Partially assembled WGS sequence"/>
</dbReference>
<organism evidence="2 3">
    <name type="scientific">Paracoccidioides lutzii (strain ATCC MYA-826 / Pb01)</name>
    <name type="common">Paracoccidioides brasiliensis</name>
    <dbReference type="NCBI Taxonomy" id="502779"/>
    <lineage>
        <taxon>Eukaryota</taxon>
        <taxon>Fungi</taxon>
        <taxon>Dikarya</taxon>
        <taxon>Ascomycota</taxon>
        <taxon>Pezizomycotina</taxon>
        <taxon>Eurotiomycetes</taxon>
        <taxon>Eurotiomycetidae</taxon>
        <taxon>Onygenales</taxon>
        <taxon>Ajellomycetaceae</taxon>
        <taxon>Paracoccidioides</taxon>
    </lineage>
</organism>
<accession>A0A0A2V1T1</accession>
<dbReference type="HOGENOM" id="CLU_1741137_0_0_1"/>
<reference evidence="2 3" key="1">
    <citation type="journal article" date="2011" name="PLoS Genet.">
        <title>Comparative genomic analysis of human fungal pathogens causing paracoccidioidomycosis.</title>
        <authorList>
            <person name="Desjardins C.A."/>
            <person name="Champion M.D."/>
            <person name="Holder J.W."/>
            <person name="Muszewska A."/>
            <person name="Goldberg J."/>
            <person name="Bailao A.M."/>
            <person name="Brigido M.M."/>
            <person name="Ferreira M.E."/>
            <person name="Garcia A.M."/>
            <person name="Grynberg M."/>
            <person name="Gujja S."/>
            <person name="Heiman D.I."/>
            <person name="Henn M.R."/>
            <person name="Kodira C.D."/>
            <person name="Leon-Narvaez H."/>
            <person name="Longo L.V."/>
            <person name="Ma L.J."/>
            <person name="Malavazi I."/>
            <person name="Matsuo A.L."/>
            <person name="Morais F.V."/>
            <person name="Pereira M."/>
            <person name="Rodriguez-Brito S."/>
            <person name="Sakthikumar S."/>
            <person name="Salem-Izacc S.M."/>
            <person name="Sykes S.M."/>
            <person name="Teixeira M.M."/>
            <person name="Vallejo M.C."/>
            <person name="Walter M.E."/>
            <person name="Yandava C."/>
            <person name="Young S."/>
            <person name="Zeng Q."/>
            <person name="Zucker J."/>
            <person name="Felipe M.S."/>
            <person name="Goldman G.H."/>
            <person name="Haas B.J."/>
            <person name="McEwen J.G."/>
            <person name="Nino-Vega G."/>
            <person name="Puccia R."/>
            <person name="San-Blas G."/>
            <person name="Soares C.M."/>
            <person name="Birren B.W."/>
            <person name="Cuomo C.A."/>
        </authorList>
    </citation>
    <scope>NUCLEOTIDE SEQUENCE [LARGE SCALE GENOMIC DNA]</scope>
    <source>
        <strain evidence="3">ATCC MYA-826 / Pb01</strain>
    </source>
</reference>
<evidence type="ECO:0000256" key="1">
    <source>
        <dbReference type="SAM" id="MobiDB-lite"/>
    </source>
</evidence>
<dbReference type="VEuPathDB" id="FungiDB:PAAG_11572"/>
<protein>
    <submittedName>
        <fullName evidence="2">Uncharacterized protein</fullName>
    </submittedName>
</protein>
<sequence length="150" mass="16676">MHAWTNEDLLAPITAGNNVRQCSHIRGGPKIIGPERTNHCKGYWGNVSSGPLSEAAGWLQGTAKAGQLEGETRNSGPLVRSLVDRTDKTATQSSRFTRRAPTKWSIPLRKWNGTNGTMEDTKRMHKIEHRYDVIRNQGERKGTVLRTAEG</sequence>
<dbReference type="GeneID" id="26970524"/>
<keyword evidence="3" id="KW-1185">Reference proteome</keyword>